<dbReference type="CDD" id="cd06262">
    <property type="entry name" value="metallo-hydrolase-like_MBL-fold"/>
    <property type="match status" value="1"/>
</dbReference>
<dbReference type="SMART" id="SM00849">
    <property type="entry name" value="Lactamase_B"/>
    <property type="match status" value="1"/>
</dbReference>
<keyword evidence="3 6" id="KW-0378">Hydrolase</keyword>
<comment type="cofactor">
    <cofactor evidence="1">
        <name>Zn(2+)</name>
        <dbReference type="ChEBI" id="CHEBI:29105"/>
    </cofactor>
</comment>
<dbReference type="PANTHER" id="PTHR46233">
    <property type="entry name" value="HYDROXYACYLGLUTATHIONE HYDROLASE GLOC"/>
    <property type="match status" value="1"/>
</dbReference>
<dbReference type="Proteomes" id="UP000255523">
    <property type="component" value="Unassembled WGS sequence"/>
</dbReference>
<dbReference type="OrthoDB" id="9802248at2"/>
<dbReference type="PANTHER" id="PTHR46233:SF3">
    <property type="entry name" value="HYDROXYACYLGLUTATHIONE HYDROLASE GLOC"/>
    <property type="match status" value="1"/>
</dbReference>
<evidence type="ECO:0000256" key="2">
    <source>
        <dbReference type="ARBA" id="ARBA00022723"/>
    </source>
</evidence>
<evidence type="ECO:0000259" key="5">
    <source>
        <dbReference type="SMART" id="SM00849"/>
    </source>
</evidence>
<dbReference type="RefSeq" id="WP_022789878.1">
    <property type="nucleotide sequence ID" value="NZ_CALZNX010000032.1"/>
</dbReference>
<gene>
    <name evidence="6" type="ORF">NCTC11087_00724</name>
</gene>
<proteinExistence type="predicted"/>
<dbReference type="GeneID" id="77461702"/>
<evidence type="ECO:0000256" key="4">
    <source>
        <dbReference type="ARBA" id="ARBA00022833"/>
    </source>
</evidence>
<reference evidence="6 7" key="1">
    <citation type="submission" date="2018-06" db="EMBL/GenBank/DDBJ databases">
        <authorList>
            <consortium name="Pathogen Informatics"/>
            <person name="Doyle S."/>
        </authorList>
    </citation>
    <scope>NUCLEOTIDE SEQUENCE [LARGE SCALE GENOMIC DNA]</scope>
    <source>
        <strain evidence="6 7">NCTC11087</strain>
    </source>
</reference>
<evidence type="ECO:0000256" key="1">
    <source>
        <dbReference type="ARBA" id="ARBA00001947"/>
    </source>
</evidence>
<dbReference type="EMBL" id="UHFX01000003">
    <property type="protein sequence ID" value="SUO03846.1"/>
    <property type="molecule type" value="Genomic_DNA"/>
</dbReference>
<keyword evidence="2" id="KW-0479">Metal-binding</keyword>
<dbReference type="GO" id="GO:0004416">
    <property type="term" value="F:hydroxyacylglutathione hydrolase activity"/>
    <property type="evidence" value="ECO:0007669"/>
    <property type="project" value="UniProtKB-EC"/>
</dbReference>
<dbReference type="InterPro" id="IPR051453">
    <property type="entry name" value="MBL_Glyoxalase_II"/>
</dbReference>
<dbReference type="InterPro" id="IPR036866">
    <property type="entry name" value="RibonucZ/Hydroxyglut_hydro"/>
</dbReference>
<sequence length="204" mass="22847">MIEIYTYPLGMVQANCYVVVKEDSCLVIDPGDVLNLQPFLEQNHLHLEAVLLTHAHFDHIKGVDSITEMYSVPVYVHQSEVSFLQDPALNASLSFYETIVCHSKAIGIQEGKLSIGKFDIDVYHTPGHTCGSCCFRIEDHLFSGDTLFQGSIGRMDLPTGSVMQMKESLRKLSALEDDLPVYPGHGPATTIGFEKQWNYEMKHL</sequence>
<feature type="domain" description="Metallo-beta-lactamase" evidence="5">
    <location>
        <begin position="13"/>
        <end position="185"/>
    </location>
</feature>
<dbReference type="AlphaFoldDB" id="A0A380LPT7"/>
<name>A0A380LPT7_9FIRM</name>
<evidence type="ECO:0000313" key="6">
    <source>
        <dbReference type="EMBL" id="SUO03846.1"/>
    </source>
</evidence>
<dbReference type="InterPro" id="IPR001279">
    <property type="entry name" value="Metallo-B-lactamas"/>
</dbReference>
<dbReference type="Gene3D" id="3.60.15.10">
    <property type="entry name" value="Ribonuclease Z/Hydroxyacylglutathione hydrolase-like"/>
    <property type="match status" value="1"/>
</dbReference>
<accession>A0A380LPT7</accession>
<dbReference type="Pfam" id="PF00753">
    <property type="entry name" value="Lactamase_B"/>
    <property type="match status" value="1"/>
</dbReference>
<dbReference type="SUPFAM" id="SSF56281">
    <property type="entry name" value="Metallo-hydrolase/oxidoreductase"/>
    <property type="match status" value="1"/>
</dbReference>
<protein>
    <submittedName>
        <fullName evidence="6">Metallo-beta-lactamase superfamily protein</fullName>
        <ecNumber evidence="6">3.1.2.6</ecNumber>
    </submittedName>
</protein>
<organism evidence="6 7">
    <name type="scientific">Faecalicoccus pleomorphus</name>
    <dbReference type="NCBI Taxonomy" id="1323"/>
    <lineage>
        <taxon>Bacteria</taxon>
        <taxon>Bacillati</taxon>
        <taxon>Bacillota</taxon>
        <taxon>Erysipelotrichia</taxon>
        <taxon>Erysipelotrichales</taxon>
        <taxon>Erysipelotrichaceae</taxon>
        <taxon>Faecalicoccus</taxon>
    </lineage>
</organism>
<dbReference type="EC" id="3.1.2.6" evidence="6"/>
<keyword evidence="4" id="KW-0862">Zinc</keyword>
<evidence type="ECO:0000313" key="7">
    <source>
        <dbReference type="Proteomes" id="UP000255523"/>
    </source>
</evidence>
<dbReference type="GO" id="GO:0046872">
    <property type="term" value="F:metal ion binding"/>
    <property type="evidence" value="ECO:0007669"/>
    <property type="project" value="UniProtKB-KW"/>
</dbReference>
<evidence type="ECO:0000256" key="3">
    <source>
        <dbReference type="ARBA" id="ARBA00022801"/>
    </source>
</evidence>
<keyword evidence="7" id="KW-1185">Reference proteome</keyword>